<name>A0A5K7XKP4_9BACT</name>
<keyword evidence="5" id="KW-1185">Reference proteome</keyword>
<dbReference type="GO" id="GO:0000160">
    <property type="term" value="P:phosphorelay signal transduction system"/>
    <property type="evidence" value="ECO:0007669"/>
    <property type="project" value="InterPro"/>
</dbReference>
<sequence length="128" mass="13719">MSSIASLRDDSDSPPSPMNVDDALSRLAGDRELLRAIIDIFLEDAPPLYEKVRQAVMRNDLPALHRAAHSLKGLAATLSAGDMAAAASRLEHMASARSMPDGAAAVGELEQRLRELTDAAKRFLKNPG</sequence>
<feature type="region of interest" description="Disordered" evidence="2">
    <location>
        <begin position="1"/>
        <end position="23"/>
    </location>
</feature>
<dbReference type="InterPro" id="IPR008207">
    <property type="entry name" value="Sig_transdc_His_kin_Hpt_dom"/>
</dbReference>
<gene>
    <name evidence="4" type="ORF">PLANPX_5383</name>
</gene>
<proteinExistence type="predicted"/>
<dbReference type="CDD" id="cd00088">
    <property type="entry name" value="HPT"/>
    <property type="match status" value="1"/>
</dbReference>
<dbReference type="RefSeq" id="WP_152101074.1">
    <property type="nucleotide sequence ID" value="NZ_AP021861.1"/>
</dbReference>
<organism evidence="4 5">
    <name type="scientific">Lacipirellula parvula</name>
    <dbReference type="NCBI Taxonomy" id="2650471"/>
    <lineage>
        <taxon>Bacteria</taxon>
        <taxon>Pseudomonadati</taxon>
        <taxon>Planctomycetota</taxon>
        <taxon>Planctomycetia</taxon>
        <taxon>Pirellulales</taxon>
        <taxon>Lacipirellulaceae</taxon>
        <taxon>Lacipirellula</taxon>
    </lineage>
</organism>
<dbReference type="AlphaFoldDB" id="A0A5K7XKP4"/>
<feature type="domain" description="HPt" evidence="3">
    <location>
        <begin position="30"/>
        <end position="127"/>
    </location>
</feature>
<dbReference type="Proteomes" id="UP000326837">
    <property type="component" value="Chromosome"/>
</dbReference>
<dbReference type="Gene3D" id="1.20.120.160">
    <property type="entry name" value="HPT domain"/>
    <property type="match status" value="1"/>
</dbReference>
<reference evidence="5" key="1">
    <citation type="submission" date="2019-10" db="EMBL/GenBank/DDBJ databases">
        <title>Lacipirellula parvula gen. nov., sp. nov., representing a lineage of planctomycetes widespread in freshwater anoxic habitats, and description of the family Lacipirellulaceae.</title>
        <authorList>
            <person name="Dedysh S.N."/>
            <person name="Kulichevskaya I.S."/>
            <person name="Beletsky A.V."/>
            <person name="Rakitin A.L."/>
            <person name="Mardanov A.V."/>
            <person name="Ivanova A.A."/>
            <person name="Saltykova V.X."/>
            <person name="Rijpstra W.I.C."/>
            <person name="Sinninghe Damste J.S."/>
            <person name="Ravin N.V."/>
        </authorList>
    </citation>
    <scope>NUCLEOTIDE SEQUENCE [LARGE SCALE GENOMIC DNA]</scope>
    <source>
        <strain evidence="5">PX69</strain>
    </source>
</reference>
<dbReference type="PROSITE" id="PS50894">
    <property type="entry name" value="HPT"/>
    <property type="match status" value="1"/>
</dbReference>
<dbReference type="SMART" id="SM00073">
    <property type="entry name" value="HPT"/>
    <property type="match status" value="1"/>
</dbReference>
<evidence type="ECO:0000313" key="5">
    <source>
        <dbReference type="Proteomes" id="UP000326837"/>
    </source>
</evidence>
<protein>
    <recommendedName>
        <fullName evidence="3">HPt domain-containing protein</fullName>
    </recommendedName>
</protein>
<feature type="modified residue" description="Phosphohistidine" evidence="1">
    <location>
        <position position="69"/>
    </location>
</feature>
<evidence type="ECO:0000259" key="3">
    <source>
        <dbReference type="PROSITE" id="PS50894"/>
    </source>
</evidence>
<accession>A0A5K7XKP4</accession>
<evidence type="ECO:0000313" key="4">
    <source>
        <dbReference type="EMBL" id="BBO35771.1"/>
    </source>
</evidence>
<keyword evidence="1" id="KW-0597">Phosphoprotein</keyword>
<evidence type="ECO:0000256" key="1">
    <source>
        <dbReference type="PROSITE-ProRule" id="PRU00110"/>
    </source>
</evidence>
<dbReference type="KEGG" id="lpav:PLANPX_5383"/>
<dbReference type="InterPro" id="IPR036641">
    <property type="entry name" value="HPT_dom_sf"/>
</dbReference>
<dbReference type="GO" id="GO:0004672">
    <property type="term" value="F:protein kinase activity"/>
    <property type="evidence" value="ECO:0007669"/>
    <property type="project" value="UniProtKB-ARBA"/>
</dbReference>
<dbReference type="Pfam" id="PF01627">
    <property type="entry name" value="Hpt"/>
    <property type="match status" value="1"/>
</dbReference>
<dbReference type="EMBL" id="AP021861">
    <property type="protein sequence ID" value="BBO35771.1"/>
    <property type="molecule type" value="Genomic_DNA"/>
</dbReference>
<dbReference type="SUPFAM" id="SSF47226">
    <property type="entry name" value="Histidine-containing phosphotransfer domain, HPT domain"/>
    <property type="match status" value="1"/>
</dbReference>
<evidence type="ECO:0000256" key="2">
    <source>
        <dbReference type="SAM" id="MobiDB-lite"/>
    </source>
</evidence>